<sequence length="242" mass="26704">MKKSLFITCLCFSISFYLSAQNTFPASGNVGIGISTPNYLLDVISSDFVVSKFSRSGSSGGASLQIDNASGTGSWQLGVGSNNHFGIYKNNGSLFGQQLIIQDNGNVGIGTTTPDSKLTVKGNIHTNEVKVDLLGAIAPDYVFYKDYDLKTLQEVENYISEKGHLPNIPSAKDMEDAGIKLKEMNLKLLEKIEELTLYTINQEKKITVLKNKTSKVETLEKELQKQNRRLQKLEVLLSSKKR</sequence>
<name>A0ABT8WMX5_9FLAO</name>
<evidence type="ECO:0000313" key="4">
    <source>
        <dbReference type="Proteomes" id="UP001176806"/>
    </source>
</evidence>
<accession>A0ABT8WMX5</accession>
<dbReference type="EMBL" id="JAUOEL010000003">
    <property type="protein sequence ID" value="MDO5974506.1"/>
    <property type="molecule type" value="Genomic_DNA"/>
</dbReference>
<comment type="caution">
    <text evidence="3">The sequence shown here is derived from an EMBL/GenBank/DDBJ whole genome shotgun (WGS) entry which is preliminary data.</text>
</comment>
<evidence type="ECO:0000313" key="3">
    <source>
        <dbReference type="EMBL" id="MDO5974506.1"/>
    </source>
</evidence>
<keyword evidence="4" id="KW-1185">Reference proteome</keyword>
<dbReference type="Proteomes" id="UP001176806">
    <property type="component" value="Unassembled WGS sequence"/>
</dbReference>
<evidence type="ECO:0000256" key="1">
    <source>
        <dbReference type="SAM" id="Coils"/>
    </source>
</evidence>
<feature type="coiled-coil region" evidence="1">
    <location>
        <begin position="209"/>
        <end position="236"/>
    </location>
</feature>
<reference evidence="3" key="1">
    <citation type="submission" date="2023-07" db="EMBL/GenBank/DDBJ databases">
        <title>Two novel species in the genus Flavivirga.</title>
        <authorList>
            <person name="Kwon K."/>
        </authorList>
    </citation>
    <scope>NUCLEOTIDE SEQUENCE</scope>
    <source>
        <strain evidence="3">KACC 14158</strain>
    </source>
</reference>
<evidence type="ECO:0000256" key="2">
    <source>
        <dbReference type="SAM" id="SignalP"/>
    </source>
</evidence>
<organism evidence="3 4">
    <name type="scientific">Flavivirga jejuensis</name>
    <dbReference type="NCBI Taxonomy" id="870487"/>
    <lineage>
        <taxon>Bacteria</taxon>
        <taxon>Pseudomonadati</taxon>
        <taxon>Bacteroidota</taxon>
        <taxon>Flavobacteriia</taxon>
        <taxon>Flavobacteriales</taxon>
        <taxon>Flavobacteriaceae</taxon>
        <taxon>Flavivirga</taxon>
    </lineage>
</organism>
<gene>
    <name evidence="3" type="ORF">Q4Q40_09945</name>
</gene>
<feature type="signal peptide" evidence="2">
    <location>
        <begin position="1"/>
        <end position="20"/>
    </location>
</feature>
<keyword evidence="1" id="KW-0175">Coiled coil</keyword>
<keyword evidence="2" id="KW-0732">Signal</keyword>
<feature type="chain" id="PRO_5047257039" evidence="2">
    <location>
        <begin position="21"/>
        <end position="242"/>
    </location>
</feature>
<proteinExistence type="predicted"/>
<dbReference type="RefSeq" id="WP_303301644.1">
    <property type="nucleotide sequence ID" value="NZ_BAABDA010000050.1"/>
</dbReference>
<protein>
    <submittedName>
        <fullName evidence="3">Tail fiber protein</fullName>
    </submittedName>
</protein>